<dbReference type="InterPro" id="IPR013154">
    <property type="entry name" value="ADH-like_N"/>
</dbReference>
<dbReference type="Pfam" id="PF13602">
    <property type="entry name" value="ADH_zinc_N_2"/>
    <property type="match status" value="1"/>
</dbReference>
<name>A0A2Z6EWM1_9BURK</name>
<dbReference type="InterPro" id="IPR020843">
    <property type="entry name" value="ER"/>
</dbReference>
<keyword evidence="4" id="KW-1185">Reference proteome</keyword>
<proteinExistence type="predicted"/>
<dbReference type="SMART" id="SM00829">
    <property type="entry name" value="PKS_ER"/>
    <property type="match status" value="1"/>
</dbReference>
<dbReference type="NCBIfam" id="TIGR02824">
    <property type="entry name" value="quinone_pig3"/>
    <property type="match status" value="1"/>
</dbReference>
<dbReference type="InterPro" id="IPR011032">
    <property type="entry name" value="GroES-like_sf"/>
</dbReference>
<organism evidence="3 4">
    <name type="scientific">Mycoavidus cysteinexigens</name>
    <dbReference type="NCBI Taxonomy" id="1553431"/>
    <lineage>
        <taxon>Bacteria</taxon>
        <taxon>Pseudomonadati</taxon>
        <taxon>Pseudomonadota</taxon>
        <taxon>Betaproteobacteria</taxon>
        <taxon>Burkholderiales</taxon>
        <taxon>Burkholderiaceae</taxon>
        <taxon>Mycoavidus</taxon>
    </lineage>
</organism>
<accession>A0A2Z6EWM1</accession>
<dbReference type="PANTHER" id="PTHR48106">
    <property type="entry name" value="QUINONE OXIDOREDUCTASE PIG3-RELATED"/>
    <property type="match status" value="1"/>
</dbReference>
<dbReference type="SUPFAM" id="SSF51735">
    <property type="entry name" value="NAD(P)-binding Rossmann-fold domains"/>
    <property type="match status" value="1"/>
</dbReference>
<dbReference type="SUPFAM" id="SSF50129">
    <property type="entry name" value="GroES-like"/>
    <property type="match status" value="1"/>
</dbReference>
<evidence type="ECO:0000256" key="1">
    <source>
        <dbReference type="ARBA" id="ARBA00022857"/>
    </source>
</evidence>
<dbReference type="CDD" id="cd05276">
    <property type="entry name" value="p53_inducible_oxidoreductase"/>
    <property type="match status" value="1"/>
</dbReference>
<dbReference type="GO" id="GO:0016651">
    <property type="term" value="F:oxidoreductase activity, acting on NAD(P)H"/>
    <property type="evidence" value="ECO:0007669"/>
    <property type="project" value="TreeGrafter"/>
</dbReference>
<dbReference type="KEGG" id="mcys:MCB1EB_1696"/>
<reference evidence="3 4" key="1">
    <citation type="journal article" date="2018" name="Microbes Environ.">
        <title>Comparative Genomic Insights into Endofungal Lifestyles of Two Bacterial Endosymbionts, Mycoavidus cysteinexigens and Burkholderia rhizoxinica.</title>
        <authorList>
            <person name="Sharmin D."/>
            <person name="Guo Y."/>
            <person name="Nishizawa T."/>
            <person name="Ohshima S."/>
            <person name="Sato Y."/>
            <person name="Takashima Y."/>
            <person name="Narisawa K."/>
            <person name="Ohta H."/>
        </authorList>
    </citation>
    <scope>NUCLEOTIDE SEQUENCE [LARGE SCALE GENOMIC DNA]</scope>
    <source>
        <strain evidence="3 4">B1-EB</strain>
    </source>
</reference>
<dbReference type="Proteomes" id="UP000282597">
    <property type="component" value="Chromosome"/>
</dbReference>
<dbReference type="InterPro" id="IPR014189">
    <property type="entry name" value="Quinone_OxRdtase_PIG3"/>
</dbReference>
<dbReference type="InterPro" id="IPR036291">
    <property type="entry name" value="NAD(P)-bd_dom_sf"/>
</dbReference>
<keyword evidence="2" id="KW-0560">Oxidoreductase</keyword>
<evidence type="ECO:0000313" key="3">
    <source>
        <dbReference type="EMBL" id="BBE09857.1"/>
    </source>
</evidence>
<gene>
    <name evidence="3" type="ORF">MCB1EB_1696</name>
</gene>
<dbReference type="Gene3D" id="3.90.180.10">
    <property type="entry name" value="Medium-chain alcohol dehydrogenases, catalytic domain"/>
    <property type="match status" value="1"/>
</dbReference>
<evidence type="ECO:0000313" key="4">
    <source>
        <dbReference type="Proteomes" id="UP000282597"/>
    </source>
</evidence>
<dbReference type="PANTHER" id="PTHR48106:SF8">
    <property type="entry name" value="OS02G0805600 PROTEIN"/>
    <property type="match status" value="1"/>
</dbReference>
<dbReference type="EMBL" id="AP018150">
    <property type="protein sequence ID" value="BBE09857.1"/>
    <property type="molecule type" value="Genomic_DNA"/>
</dbReference>
<dbReference type="GO" id="GO:0070402">
    <property type="term" value="F:NADPH binding"/>
    <property type="evidence" value="ECO:0007669"/>
    <property type="project" value="TreeGrafter"/>
</dbReference>
<dbReference type="Pfam" id="PF08240">
    <property type="entry name" value="ADH_N"/>
    <property type="match status" value="1"/>
</dbReference>
<dbReference type="Gene3D" id="3.40.50.720">
    <property type="entry name" value="NAD(P)-binding Rossmann-like Domain"/>
    <property type="match status" value="1"/>
</dbReference>
<protein>
    <submittedName>
        <fullName evidence="3">NADPH quinone oxidoreductase protein</fullName>
    </submittedName>
</protein>
<evidence type="ECO:0000256" key="2">
    <source>
        <dbReference type="ARBA" id="ARBA00023002"/>
    </source>
</evidence>
<dbReference type="AlphaFoldDB" id="A0A2Z6EWM1"/>
<dbReference type="RefSeq" id="WP_045365115.1">
    <property type="nucleotide sequence ID" value="NZ_AP018150.1"/>
</dbReference>
<keyword evidence="1" id="KW-0521">NADP</keyword>
<sequence length="334" mass="35686">MQAIAITAYGAPEVLQPVAYKRPVLQPGEVLIRVSAAGVNRPDLLQRAGHYAPPPGASVLPGLEVAGEIVDGDWQHADNRWRLKKGDRVCALLQGGGYAEFAAAPLAQCLPVPAGWSELEAASLPETYFTVWSNLFDRAQLGATERGQDETLLVQGGSSGIGVAAIQLAHALGHRVFATAGSAAKCRACESLGAERAIDYKTEDFVAVTAALTNGRGVDVILDMVGGDYIARELKALAQDGRLALIAFLGGAKANLNLAEMLTKRLTLTGSTLRPRSTHFKARIAAQLKERVWPLLEAGKIRPVIDRVFPMTEAASAHAWMEEGRHIGKIMLAW</sequence>